<evidence type="ECO:0000259" key="1">
    <source>
        <dbReference type="PROSITE" id="PS50801"/>
    </source>
</evidence>
<dbReference type="SUPFAM" id="SSF52091">
    <property type="entry name" value="SpoIIaa-like"/>
    <property type="match status" value="1"/>
</dbReference>
<keyword evidence="3" id="KW-1185">Reference proteome</keyword>
<gene>
    <name evidence="2" type="ORF">F0Q45_14260</name>
</gene>
<comment type="caution">
    <text evidence="2">The sequence shown here is derived from an EMBL/GenBank/DDBJ whole genome shotgun (WGS) entry which is preliminary data.</text>
</comment>
<dbReference type="OrthoDB" id="3697150at2"/>
<dbReference type="CDD" id="cd07043">
    <property type="entry name" value="STAS_anti-anti-sigma_factors"/>
    <property type="match status" value="1"/>
</dbReference>
<dbReference type="GO" id="GO:0043856">
    <property type="term" value="F:anti-sigma factor antagonist activity"/>
    <property type="evidence" value="ECO:0007669"/>
    <property type="project" value="TreeGrafter"/>
</dbReference>
<evidence type="ECO:0000313" key="3">
    <source>
        <dbReference type="Proteomes" id="UP000324701"/>
    </source>
</evidence>
<dbReference type="Pfam" id="PF01740">
    <property type="entry name" value="STAS"/>
    <property type="match status" value="1"/>
</dbReference>
<dbReference type="InterPro" id="IPR002645">
    <property type="entry name" value="STAS_dom"/>
</dbReference>
<evidence type="ECO:0000313" key="2">
    <source>
        <dbReference type="EMBL" id="KAA1249586.1"/>
    </source>
</evidence>
<feature type="domain" description="STAS" evidence="1">
    <location>
        <begin position="20"/>
        <end position="127"/>
    </location>
</feature>
<dbReference type="PANTHER" id="PTHR33495">
    <property type="entry name" value="ANTI-SIGMA FACTOR ANTAGONIST TM_1081-RELATED-RELATED"/>
    <property type="match status" value="1"/>
</dbReference>
<name>A0A5B1BMC0_MYCSI</name>
<accession>A0A5B1BMC0</accession>
<dbReference type="EMBL" id="VTZN01000083">
    <property type="protein sequence ID" value="KAA1249586.1"/>
    <property type="molecule type" value="Genomic_DNA"/>
</dbReference>
<dbReference type="PANTHER" id="PTHR33495:SF2">
    <property type="entry name" value="ANTI-SIGMA FACTOR ANTAGONIST TM_1081-RELATED"/>
    <property type="match status" value="1"/>
</dbReference>
<sequence>MESPMSAMPVTQSWQQCRTAEFTARYGPSSCVVTVHGELDAANADQLTAYVQHWARSRERLILDLSGLKFIATAGLSSLHRINVVCSTAQAQWAMVPSRAVSRLLQICDPDGALPTIESVDDAVDQSPITQAGPGAALAI</sequence>
<dbReference type="AlphaFoldDB" id="A0A5B1BMC0"/>
<dbReference type="Gene3D" id="3.30.750.24">
    <property type="entry name" value="STAS domain"/>
    <property type="match status" value="1"/>
</dbReference>
<reference evidence="2 3" key="1">
    <citation type="submission" date="2019-09" db="EMBL/GenBank/DDBJ databases">
        <title>Report of infection by Mycobacterium simiae a patient suffering from pulmonary tuberculosis.</title>
        <authorList>
            <person name="Mohanty P.S."/>
            <person name="Bansal A.K."/>
            <person name="Singh H."/>
            <person name="Sharma S."/>
            <person name="Patil S.A."/>
            <person name="Upadhaya P."/>
            <person name="Singh P.K."/>
            <person name="Kumar D."/>
            <person name="Kumar S."/>
            <person name="Singh R.K."/>
            <person name="Chaudhary B."/>
        </authorList>
    </citation>
    <scope>NUCLEOTIDE SEQUENCE [LARGE SCALE GENOMIC DNA]</scope>
    <source>
        <strain evidence="2 3">JAL-560-SIM</strain>
    </source>
</reference>
<protein>
    <submittedName>
        <fullName evidence="2">STAS domain-containing protein</fullName>
    </submittedName>
</protein>
<dbReference type="InterPro" id="IPR036513">
    <property type="entry name" value="STAS_dom_sf"/>
</dbReference>
<organism evidence="2 3">
    <name type="scientific">Mycobacterium simiae</name>
    <name type="common">Mycobacterium habana</name>
    <dbReference type="NCBI Taxonomy" id="1784"/>
    <lineage>
        <taxon>Bacteria</taxon>
        <taxon>Bacillati</taxon>
        <taxon>Actinomycetota</taxon>
        <taxon>Actinomycetes</taxon>
        <taxon>Mycobacteriales</taxon>
        <taxon>Mycobacteriaceae</taxon>
        <taxon>Mycobacterium</taxon>
        <taxon>Mycobacterium simiae complex</taxon>
    </lineage>
</organism>
<proteinExistence type="predicted"/>
<dbReference type="Proteomes" id="UP000324701">
    <property type="component" value="Unassembled WGS sequence"/>
</dbReference>
<dbReference type="PROSITE" id="PS50801">
    <property type="entry name" value="STAS"/>
    <property type="match status" value="1"/>
</dbReference>